<name>A0ABX2GDN0_9FIRM</name>
<dbReference type="RefSeq" id="WP_117761309.1">
    <property type="nucleotide sequence ID" value="NZ_CABJFB010000004.1"/>
</dbReference>
<evidence type="ECO:0000313" key="1">
    <source>
        <dbReference type="EMBL" id="NSE15800.1"/>
    </source>
</evidence>
<organism evidence="1 2">
    <name type="scientific">Fusicatenibacter saccharivorans</name>
    <dbReference type="NCBI Taxonomy" id="1150298"/>
    <lineage>
        <taxon>Bacteria</taxon>
        <taxon>Bacillati</taxon>
        <taxon>Bacillota</taxon>
        <taxon>Clostridia</taxon>
        <taxon>Lachnospirales</taxon>
        <taxon>Lachnospiraceae</taxon>
        <taxon>Fusicatenibacter</taxon>
    </lineage>
</organism>
<dbReference type="EMBL" id="JAAITQ010000006">
    <property type="protein sequence ID" value="NSE15800.1"/>
    <property type="molecule type" value="Genomic_DNA"/>
</dbReference>
<sequence>MSMEDVLQKTQLSEDDVDTTLGEAYPRIIHSISISSLSDDIQEIFSFQNDQLVSVEYAITVPESEFQTVLQTLAHQAAELLEDLLVGENQILEGKTTRWEDEQKNSLILSFPDTDTSEERVIFLGLYRTKA</sequence>
<comment type="caution">
    <text evidence="1">The sequence shown here is derived from an EMBL/GenBank/DDBJ whole genome shotgun (WGS) entry which is preliminary data.</text>
</comment>
<accession>A0ABX2GDN0</accession>
<gene>
    <name evidence="1" type="ORF">G5B05_05120</name>
</gene>
<dbReference type="Proteomes" id="UP000768180">
    <property type="component" value="Unassembled WGS sequence"/>
</dbReference>
<evidence type="ECO:0000313" key="2">
    <source>
        <dbReference type="Proteomes" id="UP000768180"/>
    </source>
</evidence>
<reference evidence="1 2" key="1">
    <citation type="journal article" date="2020" name="Cell Host Microbe">
        <title>Functional and Genomic Variation between Human-Derived Isolates of Lachnospiraceae Reveals Inter- and Intra-Species Diversity.</title>
        <authorList>
            <person name="Sorbara M.T."/>
            <person name="Littmann E.R."/>
            <person name="Fontana E."/>
            <person name="Moody T.U."/>
            <person name="Kohout C.E."/>
            <person name="Gjonbalaj M."/>
            <person name="Eaton V."/>
            <person name="Seok R."/>
            <person name="Leiner I.M."/>
            <person name="Pamer E.G."/>
        </authorList>
    </citation>
    <scope>NUCLEOTIDE SEQUENCE [LARGE SCALE GENOMIC DNA]</scope>
    <source>
        <strain evidence="1 2">MSK.14.54</strain>
    </source>
</reference>
<keyword evidence="2" id="KW-1185">Reference proteome</keyword>
<proteinExistence type="predicted"/>
<protein>
    <submittedName>
        <fullName evidence="1">Uncharacterized protein</fullName>
    </submittedName>
</protein>